<feature type="transmembrane region" description="Helical" evidence="1">
    <location>
        <begin position="160"/>
        <end position="181"/>
    </location>
</feature>
<comment type="caution">
    <text evidence="3">The sequence shown here is derived from an EMBL/GenBank/DDBJ whole genome shotgun (WGS) entry which is preliminary data.</text>
</comment>
<keyword evidence="1" id="KW-0472">Membrane</keyword>
<protein>
    <submittedName>
        <fullName evidence="3">DUF1616 domain-containing protein</fullName>
    </submittedName>
</protein>
<gene>
    <name evidence="3" type="ORF">GQS65_17870</name>
</gene>
<feature type="transmembrane region" description="Helical" evidence="1">
    <location>
        <begin position="36"/>
        <end position="56"/>
    </location>
</feature>
<dbReference type="RefSeq" id="WP_158205988.1">
    <property type="nucleotide sequence ID" value="NZ_WSZK01000034.1"/>
</dbReference>
<accession>A0A6B0GSN4</accession>
<evidence type="ECO:0000256" key="1">
    <source>
        <dbReference type="SAM" id="Phobius"/>
    </source>
</evidence>
<keyword evidence="1" id="KW-1133">Transmembrane helix</keyword>
<dbReference type="InterPro" id="IPR014495">
    <property type="entry name" value="UCP018671"/>
</dbReference>
<dbReference type="PIRSF" id="PIRSF018671">
    <property type="entry name" value="UCP018671"/>
    <property type="match status" value="1"/>
</dbReference>
<dbReference type="EMBL" id="WSZK01000034">
    <property type="protein sequence ID" value="MWG36327.1"/>
    <property type="molecule type" value="Genomic_DNA"/>
</dbReference>
<feature type="domain" description="DUF1616" evidence="2">
    <location>
        <begin position="14"/>
        <end position="314"/>
    </location>
</feature>
<sequence>MSALADYVDLLAVATVAALFALAVSPFDALGTPPGIVLSLVFVVVLPGYVLVAVLFPRGSPPAADPAADRPGDRVDGLERVTLTLVGSLVVAALVGFALTYTPLGLTRGTFVTTMYGYLLVGVVAAAVRRRRVPRDDRFSVAPGPWVRTRVSGGSSADTALAVLVALAVVVALSASVYAVAMPIRGEAYTEFYAFTETDSGAPVAADYPRSFVEGESRSLWLGIGNQEGESTRYTVVVQLQQVDESDGRPSVTASTELDRFAVTLDDGRQWEREYDVTPPTTGDRLRLAFLLYEGDPPATPTLENADEEIHFWISVEAS</sequence>
<reference evidence="3 4" key="1">
    <citation type="submission" date="2019-12" db="EMBL/GenBank/DDBJ databases">
        <title>Halocatena pleomorpha gen. nov. sp. nov., an extremely halophilic archaeon of family Halobacteriaceae isolated from saltpan soil.</title>
        <authorList>
            <person name="Pal Y."/>
            <person name="Verma A."/>
            <person name="Krishnamurthi S."/>
            <person name="Kumar P."/>
        </authorList>
    </citation>
    <scope>NUCLEOTIDE SEQUENCE [LARGE SCALE GENOMIC DNA]</scope>
    <source>
        <strain evidence="3 4">JCM 16495</strain>
    </source>
</reference>
<dbReference type="Pfam" id="PF07760">
    <property type="entry name" value="DUF1616"/>
    <property type="match status" value="1"/>
</dbReference>
<name>A0A6B0GSN4_9EURY</name>
<feature type="transmembrane region" description="Helical" evidence="1">
    <location>
        <begin position="77"/>
        <end position="99"/>
    </location>
</feature>
<keyword evidence="4" id="KW-1185">Reference proteome</keyword>
<dbReference type="Proteomes" id="UP000451471">
    <property type="component" value="Unassembled WGS sequence"/>
</dbReference>
<evidence type="ECO:0000259" key="2">
    <source>
        <dbReference type="Pfam" id="PF07760"/>
    </source>
</evidence>
<organism evidence="3 4">
    <name type="scientific">Halomarina oriensis</name>
    <dbReference type="NCBI Taxonomy" id="671145"/>
    <lineage>
        <taxon>Archaea</taxon>
        <taxon>Methanobacteriati</taxon>
        <taxon>Methanobacteriota</taxon>
        <taxon>Stenosarchaea group</taxon>
        <taxon>Halobacteria</taxon>
        <taxon>Halobacteriales</taxon>
        <taxon>Natronomonadaceae</taxon>
        <taxon>Halomarina</taxon>
    </lineage>
</organism>
<feature type="transmembrane region" description="Helical" evidence="1">
    <location>
        <begin position="111"/>
        <end position="128"/>
    </location>
</feature>
<evidence type="ECO:0000313" key="4">
    <source>
        <dbReference type="Proteomes" id="UP000451471"/>
    </source>
</evidence>
<proteinExistence type="predicted"/>
<evidence type="ECO:0000313" key="3">
    <source>
        <dbReference type="EMBL" id="MWG36327.1"/>
    </source>
</evidence>
<dbReference type="InterPro" id="IPR011674">
    <property type="entry name" value="DUF1616"/>
</dbReference>
<dbReference type="OrthoDB" id="82282at2157"/>
<dbReference type="AlphaFoldDB" id="A0A6B0GSN4"/>
<keyword evidence="1" id="KW-0812">Transmembrane</keyword>